<accession>A0ABU7BBN1</accession>
<gene>
    <name evidence="1" type="ORF">ATANTOWER_028032</name>
</gene>
<name>A0ABU7BBN1_9TELE</name>
<organism evidence="1 2">
    <name type="scientific">Ataeniobius toweri</name>
    <dbReference type="NCBI Taxonomy" id="208326"/>
    <lineage>
        <taxon>Eukaryota</taxon>
        <taxon>Metazoa</taxon>
        <taxon>Chordata</taxon>
        <taxon>Craniata</taxon>
        <taxon>Vertebrata</taxon>
        <taxon>Euteleostomi</taxon>
        <taxon>Actinopterygii</taxon>
        <taxon>Neopterygii</taxon>
        <taxon>Teleostei</taxon>
        <taxon>Neoteleostei</taxon>
        <taxon>Acanthomorphata</taxon>
        <taxon>Ovalentaria</taxon>
        <taxon>Atherinomorphae</taxon>
        <taxon>Cyprinodontiformes</taxon>
        <taxon>Goodeidae</taxon>
        <taxon>Ataeniobius</taxon>
    </lineage>
</organism>
<evidence type="ECO:0000313" key="2">
    <source>
        <dbReference type="Proteomes" id="UP001345963"/>
    </source>
</evidence>
<sequence length="94" mass="10611">MGSQERFSIWNQQPLTDQALLLLFSEGSGGPSLAFQILFVCSVPTVSLPHLAETLHTFTEGQDNHPLRTWSYLEPTRRCLMLDMRMTWSSSPGN</sequence>
<reference evidence="1 2" key="1">
    <citation type="submission" date="2021-07" db="EMBL/GenBank/DDBJ databases">
        <authorList>
            <person name="Palmer J.M."/>
        </authorList>
    </citation>
    <scope>NUCLEOTIDE SEQUENCE [LARGE SCALE GENOMIC DNA]</scope>
    <source>
        <strain evidence="1 2">AT_MEX2019</strain>
        <tissue evidence="1">Muscle</tissue>
    </source>
</reference>
<keyword evidence="2" id="KW-1185">Reference proteome</keyword>
<dbReference type="Proteomes" id="UP001345963">
    <property type="component" value="Unassembled WGS sequence"/>
</dbReference>
<comment type="caution">
    <text evidence="1">The sequence shown here is derived from an EMBL/GenBank/DDBJ whole genome shotgun (WGS) entry which is preliminary data.</text>
</comment>
<protein>
    <submittedName>
        <fullName evidence="1">Uncharacterized protein</fullName>
    </submittedName>
</protein>
<dbReference type="EMBL" id="JAHUTI010046302">
    <property type="protein sequence ID" value="MED6247015.1"/>
    <property type="molecule type" value="Genomic_DNA"/>
</dbReference>
<evidence type="ECO:0000313" key="1">
    <source>
        <dbReference type="EMBL" id="MED6247015.1"/>
    </source>
</evidence>
<proteinExistence type="predicted"/>